<dbReference type="InterPro" id="IPR006895">
    <property type="entry name" value="Znf_Sec23_Sec24"/>
</dbReference>
<dbReference type="SUPFAM" id="SSF53300">
    <property type="entry name" value="vWA-like"/>
    <property type="match status" value="1"/>
</dbReference>
<accession>A0A090L821</accession>
<feature type="domain" description="Zinc finger Sec23/Sec24-type" evidence="9">
    <location>
        <begin position="290"/>
        <end position="328"/>
    </location>
</feature>
<gene>
    <name evidence="13 15 16" type="ORF">SRAE_1000190400</name>
</gene>
<feature type="compositionally biased region" description="Polar residues" evidence="7">
    <location>
        <begin position="1"/>
        <end position="10"/>
    </location>
</feature>
<evidence type="ECO:0000256" key="1">
    <source>
        <dbReference type="ARBA" id="ARBA00004299"/>
    </source>
</evidence>
<dbReference type="Pfam" id="PF08033">
    <property type="entry name" value="Sec23_BS"/>
    <property type="match status" value="1"/>
</dbReference>
<dbReference type="OMA" id="RLCKHGD"/>
<evidence type="ECO:0000313" key="15">
    <source>
        <dbReference type="WBParaSite" id="SRAE_1000190400.1"/>
    </source>
</evidence>
<keyword evidence="14" id="KW-1185">Reference proteome</keyword>
<evidence type="ECO:0000256" key="6">
    <source>
        <dbReference type="ARBA" id="ARBA00023329"/>
    </source>
</evidence>
<evidence type="ECO:0000256" key="2">
    <source>
        <dbReference type="ARBA" id="ARBA00004397"/>
    </source>
</evidence>
<evidence type="ECO:0000313" key="16">
    <source>
        <dbReference type="WormBase" id="SRAE_1000190400"/>
    </source>
</evidence>
<dbReference type="InterPro" id="IPR006900">
    <property type="entry name" value="Sec23/24_helical_dom"/>
</dbReference>
<evidence type="ECO:0000256" key="5">
    <source>
        <dbReference type="ARBA" id="ARBA00022927"/>
    </source>
</evidence>
<evidence type="ECO:0000313" key="13">
    <source>
        <dbReference type="EMBL" id="CEF63645.1"/>
    </source>
</evidence>
<dbReference type="SUPFAM" id="SSF82754">
    <property type="entry name" value="C-terminal, gelsolin-like domain of Sec23/24"/>
    <property type="match status" value="1"/>
</dbReference>
<dbReference type="InterPro" id="IPR029006">
    <property type="entry name" value="ADF-H/Gelsolin-like_dom_sf"/>
</dbReference>
<dbReference type="SUPFAM" id="SSF82919">
    <property type="entry name" value="Zn-finger domain of Sec23/24"/>
    <property type="match status" value="1"/>
</dbReference>
<dbReference type="InterPro" id="IPR036174">
    <property type="entry name" value="Znf_Sec23_Sec24_sf"/>
</dbReference>
<dbReference type="Gene3D" id="2.30.30.380">
    <property type="entry name" value="Zn-finger domain of Sec23/24"/>
    <property type="match status" value="1"/>
</dbReference>
<dbReference type="OrthoDB" id="49016at2759"/>
<dbReference type="GO" id="GO:0008270">
    <property type="term" value="F:zinc ion binding"/>
    <property type="evidence" value="ECO:0007669"/>
    <property type="project" value="InterPro"/>
</dbReference>
<dbReference type="Proteomes" id="UP000035682">
    <property type="component" value="Unplaced"/>
</dbReference>
<feature type="domain" description="Sec23/Sec24 trunk" evidence="10">
    <location>
        <begin position="367"/>
        <end position="609"/>
    </location>
</feature>
<feature type="domain" description="Sec23/Sec24 beta-sandwich" evidence="12">
    <location>
        <begin position="615"/>
        <end position="699"/>
    </location>
</feature>
<dbReference type="EMBL" id="LN609528">
    <property type="protein sequence ID" value="CEF63645.1"/>
    <property type="molecule type" value="Genomic_DNA"/>
</dbReference>
<dbReference type="InterPro" id="IPR007123">
    <property type="entry name" value="Gelsolin-like_dom"/>
</dbReference>
<dbReference type="InterPro" id="IPR012990">
    <property type="entry name" value="Beta-sandwich_Sec23_24"/>
</dbReference>
<dbReference type="STRING" id="34506.A0A090L821"/>
<dbReference type="Pfam" id="PF04815">
    <property type="entry name" value="Sec23_helical"/>
    <property type="match status" value="1"/>
</dbReference>
<dbReference type="eggNOG" id="KOG1984">
    <property type="taxonomic scope" value="Eukaryota"/>
</dbReference>
<dbReference type="GO" id="GO:0070971">
    <property type="term" value="C:endoplasmic reticulum exit site"/>
    <property type="evidence" value="ECO:0007669"/>
    <property type="project" value="TreeGrafter"/>
</dbReference>
<dbReference type="Pfam" id="PF00626">
    <property type="entry name" value="Gelsolin"/>
    <property type="match status" value="1"/>
</dbReference>
<evidence type="ECO:0000313" key="14">
    <source>
        <dbReference type="Proteomes" id="UP000035682"/>
    </source>
</evidence>
<dbReference type="SUPFAM" id="SSF81811">
    <property type="entry name" value="Helical domain of Sec23/24"/>
    <property type="match status" value="1"/>
</dbReference>
<dbReference type="Gene3D" id="3.40.50.410">
    <property type="entry name" value="von Willebrand factor, type A domain"/>
    <property type="match status" value="1"/>
</dbReference>
<dbReference type="PANTHER" id="PTHR13803:SF4">
    <property type="entry name" value="SECRETORY 24CD, ISOFORM C"/>
    <property type="match status" value="1"/>
</dbReference>
<dbReference type="GO" id="GO:0000149">
    <property type="term" value="F:SNARE binding"/>
    <property type="evidence" value="ECO:0007669"/>
    <property type="project" value="TreeGrafter"/>
</dbReference>
<dbReference type="CTD" id="36376010"/>
<dbReference type="InterPro" id="IPR050550">
    <property type="entry name" value="SEC23_SEC24_subfamily"/>
</dbReference>
<dbReference type="WormBase" id="SRAE_1000190400">
    <property type="protein sequence ID" value="SRP09284"/>
    <property type="gene ID" value="WBGene00258515"/>
</dbReference>
<sequence length="947" mass="106704">MGLPGQTPTNIPGPAPLGIPRPTSMDFSGQPPMNMPGIPSMGIPVQSQMNTPGQSQMNVHGQQQPMNVFRQPPMNIPGQQQLRYEPTQQQPMNIPDQQLLMYPPKQPLMNIPGQQPLMNIPGQQPSMNIPGQQPSMNIPGQPPLMNIPGQQPLMNILGQPPLMNIPGQQPMPMPGPPEMMNETKQSTKLDPDQLPSAVKVREDDKIEKSGVFLTGYPTAELPPLITTECTVQDQGNSSPRFIRSTLYNVPSTNDMINVSHLPFGITCRPLCRTMPGECIPPIAVNSDTGPVRCQRCKAYMCSFMKFIDGGRRFKCPFCDASTPITDDYFNHIDHTGMRMDINCHPEFQLGSYEFIATPAYCKNNVKPNEPAFIFMLDVSYNAINNGLVDIFCKNFINLLDKFPKEANQNKSTIKVGFITYDNKLHFYNLSSKSKKPEMSIVNDLNDIFIPFVEGFLVDVSEAKESIEKILNEIPNLFGDSKITDICLGPVIQAGLDALKITDRSGKMFVFNTSLPTLEAPGKLTHRDDKNLGNDKKHIILSPNGDFYTKLGEECAKNGVSVDLFLFPNSFIDVASLSPLVSISGGHLYKYQYFGASNEGKMFLADFEKCISRNIGFDAIMRIRTSYGLCPESFYGHFLMQNNTDMEFGTIDEDKEVVINIKYDDKLLQNQPCYIQAALLYTTVSGERRIRIHNISLKTTDNYLEIYKGIDNDTLIAYFYKYCGNVNKTKNGQAMKEEITNICAHILATYREKCSDNSPIGQLVLPECLKLLPLYFCSILKNDGLTGGSDLHIDDRAWLAQMIVTGVYLENKNQEFYIPPEVRGSYEYLKSDESYLIKSANQLFLWIGKDVSDEWIRLIFNVANSKSINVDAYDVSEYDNPYSRGLCKIIKMIQNDIVCHSRIKIVRQNDPLEAWMKRFLVEDRFAGQNYSYVDALCVLHREIRFILS</sequence>
<evidence type="ECO:0000259" key="11">
    <source>
        <dbReference type="Pfam" id="PF04815"/>
    </source>
</evidence>
<reference evidence="13 14" key="1">
    <citation type="submission" date="2014-09" db="EMBL/GenBank/DDBJ databases">
        <authorList>
            <person name="Martin A.A."/>
        </authorList>
    </citation>
    <scope>NUCLEOTIDE SEQUENCE</scope>
    <source>
        <strain evidence="14">ED321</strain>
        <strain evidence="13">ED321 Heterogonic</strain>
    </source>
</reference>
<dbReference type="InterPro" id="IPR036175">
    <property type="entry name" value="Sec23/24_helical_dom_sf"/>
</dbReference>
<dbReference type="AlphaFoldDB" id="A0A090L821"/>
<proteinExistence type="inferred from homology"/>
<feature type="region of interest" description="Disordered" evidence="7">
    <location>
        <begin position="1"/>
        <end position="27"/>
    </location>
</feature>
<evidence type="ECO:0000256" key="3">
    <source>
        <dbReference type="ARBA" id="ARBA00008334"/>
    </source>
</evidence>
<dbReference type="Gene3D" id="2.60.40.1670">
    <property type="entry name" value="beta-sandwich domain of Sec23/24"/>
    <property type="match status" value="1"/>
</dbReference>
<keyword evidence="6" id="KW-0968">Cytoplasmic vesicle</keyword>
<dbReference type="GO" id="GO:0090110">
    <property type="term" value="P:COPII-coated vesicle cargo loading"/>
    <property type="evidence" value="ECO:0007669"/>
    <property type="project" value="TreeGrafter"/>
</dbReference>
<evidence type="ECO:0000259" key="10">
    <source>
        <dbReference type="Pfam" id="PF04811"/>
    </source>
</evidence>
<dbReference type="GeneID" id="36376010"/>
<evidence type="ECO:0000259" key="12">
    <source>
        <dbReference type="Pfam" id="PF08033"/>
    </source>
</evidence>
<dbReference type="GO" id="GO:0005789">
    <property type="term" value="C:endoplasmic reticulum membrane"/>
    <property type="evidence" value="ECO:0007669"/>
    <property type="project" value="UniProtKB-SubCell"/>
</dbReference>
<dbReference type="InterPro" id="IPR036465">
    <property type="entry name" value="vWFA_dom_sf"/>
</dbReference>
<feature type="domain" description="Sec23/Sec24 helical" evidence="11">
    <location>
        <begin position="710"/>
        <end position="802"/>
    </location>
</feature>
<dbReference type="Pfam" id="PF04811">
    <property type="entry name" value="Sec23_trunk"/>
    <property type="match status" value="1"/>
</dbReference>
<dbReference type="RefSeq" id="XP_024502846.1">
    <property type="nucleotide sequence ID" value="XM_024648916.1"/>
</dbReference>
<dbReference type="GO" id="GO:0030127">
    <property type="term" value="C:COPII vesicle coat"/>
    <property type="evidence" value="ECO:0007669"/>
    <property type="project" value="InterPro"/>
</dbReference>
<evidence type="ECO:0000259" key="9">
    <source>
        <dbReference type="Pfam" id="PF04810"/>
    </source>
</evidence>
<feature type="domain" description="Gelsolin-like" evidence="8">
    <location>
        <begin position="816"/>
        <end position="868"/>
    </location>
</feature>
<dbReference type="SUPFAM" id="SSF81995">
    <property type="entry name" value="beta-sandwich domain of Sec23/24"/>
    <property type="match status" value="1"/>
</dbReference>
<evidence type="ECO:0000259" key="8">
    <source>
        <dbReference type="Pfam" id="PF00626"/>
    </source>
</evidence>
<evidence type="ECO:0000256" key="4">
    <source>
        <dbReference type="ARBA" id="ARBA00022448"/>
    </source>
</evidence>
<dbReference type="PANTHER" id="PTHR13803">
    <property type="entry name" value="SEC24-RELATED PROTEIN"/>
    <property type="match status" value="1"/>
</dbReference>
<comment type="similarity">
    <text evidence="3">Belongs to the SEC23/SEC24 family. SEC24 subfamily.</text>
</comment>
<dbReference type="Gene3D" id="3.40.20.10">
    <property type="entry name" value="Severin"/>
    <property type="match status" value="1"/>
</dbReference>
<dbReference type="Gene3D" id="1.20.120.730">
    <property type="entry name" value="Sec23/Sec24 helical domain"/>
    <property type="match status" value="1"/>
</dbReference>
<keyword evidence="5" id="KW-0653">Protein transport</keyword>
<dbReference type="InterPro" id="IPR036180">
    <property type="entry name" value="Gelsolin-like_dom_sf"/>
</dbReference>
<dbReference type="InterPro" id="IPR006896">
    <property type="entry name" value="Sec23/24_trunk_dom"/>
</dbReference>
<reference evidence="15" key="2">
    <citation type="submission" date="2020-12" db="UniProtKB">
        <authorList>
            <consortium name="WormBaseParasite"/>
        </authorList>
    </citation>
    <scope>IDENTIFICATION</scope>
</reference>
<dbReference type="Pfam" id="PF04810">
    <property type="entry name" value="zf-Sec23_Sec24"/>
    <property type="match status" value="1"/>
</dbReference>
<comment type="subcellular location">
    <subcellularLocation>
        <location evidence="1">Cytoplasmic vesicle</location>
        <location evidence="1">COPII-coated vesicle membrane</location>
        <topology evidence="1">Peripheral membrane protein</topology>
        <orientation evidence="1">Cytoplasmic side</orientation>
    </subcellularLocation>
    <subcellularLocation>
        <location evidence="2">Endoplasmic reticulum membrane</location>
        <topology evidence="2">Peripheral membrane protein</topology>
        <orientation evidence="2">Cytoplasmic side</orientation>
    </subcellularLocation>
</comment>
<keyword evidence="4" id="KW-0813">Transport</keyword>
<name>A0A090L821_STRRB</name>
<dbReference type="GO" id="GO:0006886">
    <property type="term" value="P:intracellular protein transport"/>
    <property type="evidence" value="ECO:0007669"/>
    <property type="project" value="InterPro"/>
</dbReference>
<dbReference type="WBParaSite" id="SRAE_1000190400.1">
    <property type="protein sequence ID" value="SRAE_1000190400.1"/>
    <property type="gene ID" value="WBGene00258515"/>
</dbReference>
<organism evidence="13">
    <name type="scientific">Strongyloides ratti</name>
    <name type="common">Parasitic roundworm</name>
    <dbReference type="NCBI Taxonomy" id="34506"/>
    <lineage>
        <taxon>Eukaryota</taxon>
        <taxon>Metazoa</taxon>
        <taxon>Ecdysozoa</taxon>
        <taxon>Nematoda</taxon>
        <taxon>Chromadorea</taxon>
        <taxon>Rhabditida</taxon>
        <taxon>Tylenchina</taxon>
        <taxon>Panagrolaimomorpha</taxon>
        <taxon>Strongyloidoidea</taxon>
        <taxon>Strongyloididae</taxon>
        <taxon>Strongyloides</taxon>
    </lineage>
</organism>
<protein>
    <submittedName>
        <fullName evidence="13 15">Sec24CD ortholog</fullName>
    </submittedName>
</protein>
<evidence type="ECO:0000256" key="7">
    <source>
        <dbReference type="SAM" id="MobiDB-lite"/>
    </source>
</evidence>